<keyword evidence="3" id="KW-1185">Reference proteome</keyword>
<reference evidence="2 3" key="1">
    <citation type="submission" date="2019-05" db="EMBL/GenBank/DDBJ databases">
        <authorList>
            <person name="Pankratov T."/>
            <person name="Grouzdev D."/>
        </authorList>
    </citation>
    <scope>NUCLEOTIDE SEQUENCE [LARGE SCALE GENOMIC DNA]</scope>
    <source>
        <strain evidence="2 3">KEBCLARHB70R</strain>
    </source>
</reference>
<keyword evidence="1" id="KW-0175">Coiled coil</keyword>
<dbReference type="RefSeq" id="WP_138327109.1">
    <property type="nucleotide sequence ID" value="NZ_VCDI01000006.1"/>
</dbReference>
<evidence type="ECO:0000313" key="3">
    <source>
        <dbReference type="Proteomes" id="UP000305654"/>
    </source>
</evidence>
<feature type="coiled-coil region" evidence="1">
    <location>
        <begin position="14"/>
        <end position="48"/>
    </location>
</feature>
<gene>
    <name evidence="2" type="ORF">FE263_16360</name>
</gene>
<organism evidence="2 3">
    <name type="scientific">Lichenicoccus roseus</name>
    <dbReference type="NCBI Taxonomy" id="2683649"/>
    <lineage>
        <taxon>Bacteria</taxon>
        <taxon>Pseudomonadati</taxon>
        <taxon>Pseudomonadota</taxon>
        <taxon>Alphaproteobacteria</taxon>
        <taxon>Acetobacterales</taxon>
        <taxon>Acetobacteraceae</taxon>
        <taxon>Lichenicoccus</taxon>
    </lineage>
</organism>
<dbReference type="Proteomes" id="UP000305654">
    <property type="component" value="Unassembled WGS sequence"/>
</dbReference>
<evidence type="ECO:0000313" key="2">
    <source>
        <dbReference type="EMBL" id="TLU71471.1"/>
    </source>
</evidence>
<evidence type="ECO:0000256" key="1">
    <source>
        <dbReference type="SAM" id="Coils"/>
    </source>
</evidence>
<dbReference type="EMBL" id="VCDI01000006">
    <property type="protein sequence ID" value="TLU71471.1"/>
    <property type="molecule type" value="Genomic_DNA"/>
</dbReference>
<protein>
    <submittedName>
        <fullName evidence="2">Uncharacterized protein</fullName>
    </submittedName>
</protein>
<sequence>MQKLVSASSARQALAAAIADVQQFENTKRELEQQRQRLEASVYQAVEDVDAARQALGEFERALSAYYLAEAQGTATGKPPSRRQLEDAVEEAELRLQARRDAQAACASAIRDRPWQDHLVRQKLDAAIAAVLAADGRDAAQAVSQHVAGLQRELASWGAALLFLQEMGAYEKDPEPGGSHGQPIDNEVRRAAKRLLAAPVDWGSEAVSEDRDSWKAQALDASKPWRQAVAALATDPNVPLPDGPARTVALVGKSPRLVGSAA</sequence>
<name>A0A5R9J776_9PROT</name>
<comment type="caution">
    <text evidence="2">The sequence shown here is derived from an EMBL/GenBank/DDBJ whole genome shotgun (WGS) entry which is preliminary data.</text>
</comment>
<dbReference type="AlphaFoldDB" id="A0A5R9J776"/>
<proteinExistence type="predicted"/>
<accession>A0A5R9J776</accession>